<evidence type="ECO:0000313" key="3">
    <source>
        <dbReference type="EMBL" id="MFD2263669.1"/>
    </source>
</evidence>
<dbReference type="Proteomes" id="UP001597295">
    <property type="component" value="Unassembled WGS sequence"/>
</dbReference>
<dbReference type="Pfam" id="PF13609">
    <property type="entry name" value="Porin_4"/>
    <property type="match status" value="1"/>
</dbReference>
<evidence type="ECO:0000256" key="1">
    <source>
        <dbReference type="SAM" id="SignalP"/>
    </source>
</evidence>
<sequence>MKKLLLGTTALVLLSGAAVAQQVNTKSPFTVSLNGSMRYNFAFFDQDASGVNRESSIDSRILLTAEAKADNGLTYGYMGRLRSGATGIAAGALGLDYSYIYASGTWGQVMLGDHSGALTQLEVIAPTVGIGQADQIGFLDAGNASLFWASEDTPFTRTTYITPSFSGFQAAVSYAPEQDIKQTRSIAAPGGAYQDIFEIAASYTGEFGDFGLKVGAGYEFSGRGTAANDYQLYNIGIVGTYAGFSLGASFYDNGEYQGVNTDQYGWAVGLTYEVGSWAVGASYNRVKTDLGAGDSIDQIFGVGGAYQLAPGLSLQADVIGTDAETSNNEGWGVVMRTRVDF</sequence>
<protein>
    <submittedName>
        <fullName evidence="3">Porin</fullName>
    </submittedName>
</protein>
<keyword evidence="4" id="KW-1185">Reference proteome</keyword>
<reference evidence="4" key="1">
    <citation type="journal article" date="2019" name="Int. J. Syst. Evol. Microbiol.">
        <title>The Global Catalogue of Microorganisms (GCM) 10K type strain sequencing project: providing services to taxonomists for standard genome sequencing and annotation.</title>
        <authorList>
            <consortium name="The Broad Institute Genomics Platform"/>
            <consortium name="The Broad Institute Genome Sequencing Center for Infectious Disease"/>
            <person name="Wu L."/>
            <person name="Ma J."/>
        </authorList>
    </citation>
    <scope>NUCLEOTIDE SEQUENCE [LARGE SCALE GENOMIC DNA]</scope>
    <source>
        <strain evidence="4">CGMCC 1.19062</strain>
    </source>
</reference>
<dbReference type="RefSeq" id="WP_379876694.1">
    <property type="nucleotide sequence ID" value="NZ_JBHUIP010000012.1"/>
</dbReference>
<evidence type="ECO:0000313" key="4">
    <source>
        <dbReference type="Proteomes" id="UP001597295"/>
    </source>
</evidence>
<proteinExistence type="predicted"/>
<dbReference type="EMBL" id="JBHUIP010000012">
    <property type="protein sequence ID" value="MFD2263669.1"/>
    <property type="molecule type" value="Genomic_DNA"/>
</dbReference>
<dbReference type="SUPFAM" id="SSF56935">
    <property type="entry name" value="Porins"/>
    <property type="match status" value="1"/>
</dbReference>
<dbReference type="Gene3D" id="2.40.160.10">
    <property type="entry name" value="Porin"/>
    <property type="match status" value="1"/>
</dbReference>
<dbReference type="InterPro" id="IPR033900">
    <property type="entry name" value="Gram_neg_porin_domain"/>
</dbReference>
<gene>
    <name evidence="3" type="ORF">ACFSM5_12285</name>
</gene>
<feature type="domain" description="Porin" evidence="2">
    <location>
        <begin position="8"/>
        <end position="318"/>
    </location>
</feature>
<name>A0ABW5DV24_9PROT</name>
<keyword evidence="1" id="KW-0732">Signal</keyword>
<feature type="chain" id="PRO_5046401251" evidence="1">
    <location>
        <begin position="21"/>
        <end position="341"/>
    </location>
</feature>
<accession>A0ABW5DV24</accession>
<evidence type="ECO:0000259" key="2">
    <source>
        <dbReference type="Pfam" id="PF13609"/>
    </source>
</evidence>
<feature type="signal peptide" evidence="1">
    <location>
        <begin position="1"/>
        <end position="20"/>
    </location>
</feature>
<dbReference type="InterPro" id="IPR023614">
    <property type="entry name" value="Porin_dom_sf"/>
</dbReference>
<comment type="caution">
    <text evidence="3">The sequence shown here is derived from an EMBL/GenBank/DDBJ whole genome shotgun (WGS) entry which is preliminary data.</text>
</comment>
<organism evidence="3 4">
    <name type="scientific">Lacibacterium aquatile</name>
    <dbReference type="NCBI Taxonomy" id="1168082"/>
    <lineage>
        <taxon>Bacteria</taxon>
        <taxon>Pseudomonadati</taxon>
        <taxon>Pseudomonadota</taxon>
        <taxon>Alphaproteobacteria</taxon>
        <taxon>Rhodospirillales</taxon>
        <taxon>Rhodospirillaceae</taxon>
    </lineage>
</organism>